<organism evidence="11 12">
    <name type="scientific">Argiope bruennichi</name>
    <name type="common">Wasp spider</name>
    <name type="synonym">Aranea bruennichi</name>
    <dbReference type="NCBI Taxonomy" id="94029"/>
    <lineage>
        <taxon>Eukaryota</taxon>
        <taxon>Metazoa</taxon>
        <taxon>Ecdysozoa</taxon>
        <taxon>Arthropoda</taxon>
        <taxon>Chelicerata</taxon>
        <taxon>Arachnida</taxon>
        <taxon>Araneae</taxon>
        <taxon>Araneomorphae</taxon>
        <taxon>Entelegynae</taxon>
        <taxon>Araneoidea</taxon>
        <taxon>Araneidae</taxon>
        <taxon>Argiope</taxon>
    </lineage>
</organism>
<dbReference type="InterPro" id="IPR013083">
    <property type="entry name" value="Znf_RING/FYVE/PHD"/>
</dbReference>
<dbReference type="EC" id="2.3.2.27" evidence="2"/>
<dbReference type="Proteomes" id="UP000807504">
    <property type="component" value="Unassembled WGS sequence"/>
</dbReference>
<feature type="compositionally biased region" description="Basic residues" evidence="9">
    <location>
        <begin position="59"/>
        <end position="71"/>
    </location>
</feature>
<dbReference type="Gene3D" id="3.30.40.10">
    <property type="entry name" value="Zinc/RING finger domain, C3HC4 (zinc finger)"/>
    <property type="match status" value="1"/>
</dbReference>
<dbReference type="SUPFAM" id="SSF57850">
    <property type="entry name" value="RING/U-box"/>
    <property type="match status" value="1"/>
</dbReference>
<dbReference type="SMART" id="SM00184">
    <property type="entry name" value="RING"/>
    <property type="match status" value="1"/>
</dbReference>
<evidence type="ECO:0000256" key="6">
    <source>
        <dbReference type="ARBA" id="ARBA00022786"/>
    </source>
</evidence>
<feature type="domain" description="RING-type" evidence="10">
    <location>
        <begin position="78"/>
        <end position="118"/>
    </location>
</feature>
<evidence type="ECO:0000256" key="2">
    <source>
        <dbReference type="ARBA" id="ARBA00012483"/>
    </source>
</evidence>
<keyword evidence="4" id="KW-0479">Metal-binding</keyword>
<keyword evidence="6" id="KW-0833">Ubl conjugation pathway</keyword>
<dbReference type="InterPro" id="IPR045191">
    <property type="entry name" value="MBR1/2-like"/>
</dbReference>
<comment type="catalytic activity">
    <reaction evidence="1">
        <text>S-ubiquitinyl-[E2 ubiquitin-conjugating enzyme]-L-cysteine + [acceptor protein]-L-lysine = [E2 ubiquitin-conjugating enzyme]-L-cysteine + N(6)-ubiquitinyl-[acceptor protein]-L-lysine.</text>
        <dbReference type="EC" id="2.3.2.27"/>
    </reaction>
</comment>
<feature type="region of interest" description="Disordered" evidence="9">
    <location>
        <begin position="52"/>
        <end position="71"/>
    </location>
</feature>
<dbReference type="AlphaFoldDB" id="A0A8T0EC49"/>
<dbReference type="InterPro" id="IPR001841">
    <property type="entry name" value="Znf_RING"/>
</dbReference>
<evidence type="ECO:0000256" key="4">
    <source>
        <dbReference type="ARBA" id="ARBA00022723"/>
    </source>
</evidence>
<accession>A0A8T0EC49</accession>
<dbReference type="Pfam" id="PF13639">
    <property type="entry name" value="zf-RING_2"/>
    <property type="match status" value="1"/>
</dbReference>
<dbReference type="PANTHER" id="PTHR22937:SF65">
    <property type="entry name" value="E3 UBIQUITIN-PROTEIN LIGASE ARK2C"/>
    <property type="match status" value="1"/>
</dbReference>
<name>A0A8T0EC49_ARGBR</name>
<reference evidence="11" key="1">
    <citation type="journal article" date="2020" name="bioRxiv">
        <title>Chromosome-level reference genome of the European wasp spider Argiope bruennichi: a resource for studies on range expansion and evolutionary adaptation.</title>
        <authorList>
            <person name="Sheffer M.M."/>
            <person name="Hoppe A."/>
            <person name="Krehenwinkel H."/>
            <person name="Uhl G."/>
            <person name="Kuss A.W."/>
            <person name="Jensen L."/>
            <person name="Jensen C."/>
            <person name="Gillespie R.G."/>
            <person name="Hoff K.J."/>
            <person name="Prost S."/>
        </authorList>
    </citation>
    <scope>NUCLEOTIDE SEQUENCE</scope>
</reference>
<reference evidence="11" key="2">
    <citation type="submission" date="2020-06" db="EMBL/GenBank/DDBJ databases">
        <authorList>
            <person name="Sheffer M."/>
        </authorList>
    </citation>
    <scope>NUCLEOTIDE SEQUENCE</scope>
</reference>
<sequence length="145" mass="16932">MPYTSAEGVTLRKLRKRPRPAHHKYNLRSKSRTRPKVCKVCGSTSVVKRGLCKNEQRKSTPRKSGVPRRKKSECSTPCVICLDTEKAKRTKKVKCGHEFHVKCINNWLKCSDSCPVCRFQLRRPCLNLVRRLTLRVSPYLQFHFY</sequence>
<dbReference type="GO" id="GO:0008270">
    <property type="term" value="F:zinc ion binding"/>
    <property type="evidence" value="ECO:0007669"/>
    <property type="project" value="UniProtKB-KW"/>
</dbReference>
<keyword evidence="3" id="KW-0808">Transferase</keyword>
<evidence type="ECO:0000313" key="12">
    <source>
        <dbReference type="Proteomes" id="UP000807504"/>
    </source>
</evidence>
<dbReference type="PANTHER" id="PTHR22937">
    <property type="entry name" value="E3 UBIQUITIN-PROTEIN LIGASE RNF165"/>
    <property type="match status" value="1"/>
</dbReference>
<comment type="caution">
    <text evidence="11">The sequence shown here is derived from an EMBL/GenBank/DDBJ whole genome shotgun (WGS) entry which is preliminary data.</text>
</comment>
<proteinExistence type="predicted"/>
<protein>
    <recommendedName>
        <fullName evidence="2">RING-type E3 ubiquitin transferase</fullName>
        <ecNumber evidence="2">2.3.2.27</ecNumber>
    </recommendedName>
</protein>
<keyword evidence="7" id="KW-0862">Zinc</keyword>
<evidence type="ECO:0000256" key="7">
    <source>
        <dbReference type="ARBA" id="ARBA00022833"/>
    </source>
</evidence>
<keyword evidence="12" id="KW-1185">Reference proteome</keyword>
<evidence type="ECO:0000259" key="10">
    <source>
        <dbReference type="PROSITE" id="PS50089"/>
    </source>
</evidence>
<dbReference type="PROSITE" id="PS50089">
    <property type="entry name" value="ZF_RING_2"/>
    <property type="match status" value="1"/>
</dbReference>
<evidence type="ECO:0000256" key="1">
    <source>
        <dbReference type="ARBA" id="ARBA00000900"/>
    </source>
</evidence>
<evidence type="ECO:0000256" key="3">
    <source>
        <dbReference type="ARBA" id="ARBA00022679"/>
    </source>
</evidence>
<dbReference type="OrthoDB" id="10000441at2759"/>
<evidence type="ECO:0000256" key="9">
    <source>
        <dbReference type="SAM" id="MobiDB-lite"/>
    </source>
</evidence>
<dbReference type="GO" id="GO:0061630">
    <property type="term" value="F:ubiquitin protein ligase activity"/>
    <property type="evidence" value="ECO:0007669"/>
    <property type="project" value="UniProtKB-EC"/>
</dbReference>
<keyword evidence="5 8" id="KW-0863">Zinc-finger</keyword>
<gene>
    <name evidence="11" type="ORF">HNY73_018208</name>
</gene>
<evidence type="ECO:0000256" key="5">
    <source>
        <dbReference type="ARBA" id="ARBA00022771"/>
    </source>
</evidence>
<evidence type="ECO:0000313" key="11">
    <source>
        <dbReference type="EMBL" id="KAF8770712.1"/>
    </source>
</evidence>
<evidence type="ECO:0000256" key="8">
    <source>
        <dbReference type="PROSITE-ProRule" id="PRU00175"/>
    </source>
</evidence>
<dbReference type="OMA" id="LACNHEF"/>
<dbReference type="EMBL" id="JABXBU010002228">
    <property type="protein sequence ID" value="KAF8770712.1"/>
    <property type="molecule type" value="Genomic_DNA"/>
</dbReference>